<keyword evidence="2" id="KW-1185">Reference proteome</keyword>
<dbReference type="AlphaFoldDB" id="A0A3N4PJD2"/>
<dbReference type="EMBL" id="RPDH01000002">
    <property type="protein sequence ID" value="RPE08783.1"/>
    <property type="molecule type" value="Genomic_DNA"/>
</dbReference>
<gene>
    <name evidence="1" type="ORF">EGT74_17280</name>
</gene>
<dbReference type="Gene3D" id="3.30.530.20">
    <property type="match status" value="1"/>
</dbReference>
<evidence type="ECO:0000313" key="2">
    <source>
        <dbReference type="Proteomes" id="UP000278351"/>
    </source>
</evidence>
<dbReference type="SUPFAM" id="SSF55961">
    <property type="entry name" value="Bet v1-like"/>
    <property type="match status" value="1"/>
</dbReference>
<dbReference type="InterPro" id="IPR019587">
    <property type="entry name" value="Polyketide_cyclase/dehydratase"/>
</dbReference>
<dbReference type="Pfam" id="PF10604">
    <property type="entry name" value="Polyketide_cyc2"/>
    <property type="match status" value="1"/>
</dbReference>
<evidence type="ECO:0000313" key="1">
    <source>
        <dbReference type="EMBL" id="RPE08783.1"/>
    </source>
</evidence>
<name>A0A3N4PJD2_9BACT</name>
<dbReference type="OrthoDB" id="9807923at2"/>
<protein>
    <recommendedName>
        <fullName evidence="3">Polyketide cyclase</fullName>
    </recommendedName>
</protein>
<proteinExistence type="predicted"/>
<dbReference type="Proteomes" id="UP000278351">
    <property type="component" value="Unassembled WGS sequence"/>
</dbReference>
<dbReference type="RefSeq" id="WP_123847780.1">
    <property type="nucleotide sequence ID" value="NZ_RPDH01000002.1"/>
</dbReference>
<accession>A0A3N4PJD2</accession>
<evidence type="ECO:0008006" key="3">
    <source>
        <dbReference type="Google" id="ProtNLM"/>
    </source>
</evidence>
<organism evidence="1 2">
    <name type="scientific">Chitinophaga lutea</name>
    <dbReference type="NCBI Taxonomy" id="2488634"/>
    <lineage>
        <taxon>Bacteria</taxon>
        <taxon>Pseudomonadati</taxon>
        <taxon>Bacteroidota</taxon>
        <taxon>Chitinophagia</taxon>
        <taxon>Chitinophagales</taxon>
        <taxon>Chitinophagaceae</taxon>
        <taxon>Chitinophaga</taxon>
    </lineage>
</organism>
<sequence>MKVLKKILIGLLVLVALLVIVSFFLPSTYSVSRTSVMKAPPEAVFNQFNDFNNWRQWNTFDDMYKEINYTTSDPSSGVGAKQSWVANKNEKGVMTIVKSEPGKQLDFTIAFEGFDEPMYGFVSFEPVAEGTKVTWTDKGNMGNNPMYKYMGLFMDGMMGGNMEKSLDNIRKMVENK</sequence>
<reference evidence="1 2" key="1">
    <citation type="submission" date="2018-11" db="EMBL/GenBank/DDBJ databases">
        <title>Chitinophaga lutea sp.nov., isolate from arsenic contaminated soil.</title>
        <authorList>
            <person name="Zong Y."/>
        </authorList>
    </citation>
    <scope>NUCLEOTIDE SEQUENCE [LARGE SCALE GENOMIC DNA]</scope>
    <source>
        <strain evidence="1 2">ZY74</strain>
    </source>
</reference>
<dbReference type="InterPro" id="IPR023393">
    <property type="entry name" value="START-like_dom_sf"/>
</dbReference>
<comment type="caution">
    <text evidence="1">The sequence shown here is derived from an EMBL/GenBank/DDBJ whole genome shotgun (WGS) entry which is preliminary data.</text>
</comment>
<dbReference type="CDD" id="cd07818">
    <property type="entry name" value="SRPBCC_1"/>
    <property type="match status" value="1"/>
</dbReference>